<evidence type="ECO:0000313" key="1">
    <source>
        <dbReference type="EMBL" id="GGP14220.1"/>
    </source>
</evidence>
<sequence>MNKYYVMYNSTDVIWCWEEEAFEKITMGWKLYAVANDEETADAFCEEACYI</sequence>
<reference evidence="2" key="1">
    <citation type="journal article" date="2019" name="Int. J. Syst. Evol. Microbiol.">
        <title>The Global Catalogue of Microorganisms (GCM) 10K type strain sequencing project: providing services to taxonomists for standard genome sequencing and annotation.</title>
        <authorList>
            <consortium name="The Broad Institute Genomics Platform"/>
            <consortium name="The Broad Institute Genome Sequencing Center for Infectious Disease"/>
            <person name="Wu L."/>
            <person name="Ma J."/>
        </authorList>
    </citation>
    <scope>NUCLEOTIDE SEQUENCE [LARGE SCALE GENOMIC DNA]</scope>
    <source>
        <strain evidence="2">CGMCC 1.7693</strain>
    </source>
</reference>
<protein>
    <submittedName>
        <fullName evidence="1">Uncharacterized protein</fullName>
    </submittedName>
</protein>
<proteinExistence type="predicted"/>
<dbReference type="RefSeq" id="WP_188736040.1">
    <property type="nucleotide sequence ID" value="NZ_BMLW01000011.1"/>
</dbReference>
<keyword evidence="2" id="KW-1185">Reference proteome</keyword>
<dbReference type="Proteomes" id="UP000641206">
    <property type="component" value="Unassembled WGS sequence"/>
</dbReference>
<accession>A0ABQ2NZ75</accession>
<organism evidence="1 2">
    <name type="scientific">Oceanobacillus neutriphilus</name>
    <dbReference type="NCBI Taxonomy" id="531815"/>
    <lineage>
        <taxon>Bacteria</taxon>
        <taxon>Bacillati</taxon>
        <taxon>Bacillota</taxon>
        <taxon>Bacilli</taxon>
        <taxon>Bacillales</taxon>
        <taxon>Bacillaceae</taxon>
        <taxon>Oceanobacillus</taxon>
    </lineage>
</organism>
<comment type="caution">
    <text evidence="1">The sequence shown here is derived from an EMBL/GenBank/DDBJ whole genome shotgun (WGS) entry which is preliminary data.</text>
</comment>
<dbReference type="EMBL" id="BMLW01000011">
    <property type="protein sequence ID" value="GGP14220.1"/>
    <property type="molecule type" value="Genomic_DNA"/>
</dbReference>
<evidence type="ECO:0000313" key="2">
    <source>
        <dbReference type="Proteomes" id="UP000641206"/>
    </source>
</evidence>
<name>A0ABQ2NZ75_9BACI</name>
<gene>
    <name evidence="1" type="ORF">GCM10011346_37480</name>
</gene>